<dbReference type="Pfam" id="PF03447">
    <property type="entry name" value="NAD_binding_3"/>
    <property type="match status" value="1"/>
</dbReference>
<comment type="similarity">
    <text evidence="3 13">Belongs to the homoserine dehydrogenase family.</text>
</comment>
<dbReference type="UniPathway" id="UPA00050">
    <property type="reaction ID" value="UER00063"/>
</dbReference>
<feature type="domain" description="Aspartate/homoserine dehydrogenase NAD-binding" evidence="15">
    <location>
        <begin position="10"/>
        <end position="137"/>
    </location>
</feature>
<evidence type="ECO:0000256" key="9">
    <source>
        <dbReference type="ARBA" id="ARBA00023167"/>
    </source>
</evidence>
<comment type="caution">
    <text evidence="16">The sequence shown here is derived from an EMBL/GenBank/DDBJ whole genome shotgun (WGS) entry which is preliminary data.</text>
</comment>
<evidence type="ECO:0000256" key="5">
    <source>
        <dbReference type="ARBA" id="ARBA00013376"/>
    </source>
</evidence>
<dbReference type="PIRSF" id="PIRSF036497">
    <property type="entry name" value="HDH_short"/>
    <property type="match status" value="1"/>
</dbReference>
<evidence type="ECO:0000256" key="10">
    <source>
        <dbReference type="ARBA" id="ARBA00049031"/>
    </source>
</evidence>
<keyword evidence="8" id="KW-0560">Oxidoreductase</keyword>
<dbReference type="GO" id="GO:0009086">
    <property type="term" value="P:methionine biosynthetic process"/>
    <property type="evidence" value="ECO:0007669"/>
    <property type="project" value="UniProtKB-KW"/>
</dbReference>
<feature type="binding site" evidence="12">
    <location>
        <position position="116"/>
    </location>
    <ligand>
        <name>NADPH</name>
        <dbReference type="ChEBI" id="CHEBI:57783"/>
    </ligand>
</feature>
<feature type="active site" description="Proton donor" evidence="11">
    <location>
        <position position="216"/>
    </location>
</feature>
<keyword evidence="12" id="KW-0521">NADP</keyword>
<dbReference type="InterPro" id="IPR022697">
    <property type="entry name" value="HDH_short"/>
</dbReference>
<dbReference type="SUPFAM" id="SSF51735">
    <property type="entry name" value="NAD(P)-binding Rossmann-fold domains"/>
    <property type="match status" value="1"/>
</dbReference>
<accession>A0A8J6LYG0</accession>
<sequence length="334" mass="36012">MSVVRIAVSGFGAIGLQVAKLLLARQDSLKHRYEKTLLISGVCGSKGGVVEPEGLSLEQLDKKNFVAGLTGMSFIQKVEADILIEAGPSNIQTGQPGFDYGMAALDKNMHLVFASKGALVCHYASLIQTANNNQKQIKLSAATASAMPTIDFVERCLAGATIKKIEAILTGTSNLILTDMLQSGSDYKTALHKAQQLGIADPDPSFDVEGWDTASKLVIMAARLFNTPLDIQLLAKDSLTDINKEQVMGWQQQGLQPRLIASIDFTTPQPSYLVKLKLYDKHDAFYAVNGATKAIWVDTEEMGCFYLTGGTSNPLATAAAVVKDIEQLLMDKLL</sequence>
<evidence type="ECO:0000256" key="13">
    <source>
        <dbReference type="RuleBase" id="RU004171"/>
    </source>
</evidence>
<dbReference type="Proteomes" id="UP000601768">
    <property type="component" value="Unassembled WGS sequence"/>
</dbReference>
<feature type="binding site" evidence="12">
    <location>
        <begin position="10"/>
        <end position="15"/>
    </location>
    <ligand>
        <name>NADP(+)</name>
        <dbReference type="ChEBI" id="CHEBI:58349"/>
    </ligand>
</feature>
<dbReference type="InterPro" id="IPR036291">
    <property type="entry name" value="NAD(P)-bd_dom_sf"/>
</dbReference>
<dbReference type="GO" id="GO:0004412">
    <property type="term" value="F:homoserine dehydrogenase activity"/>
    <property type="evidence" value="ECO:0007669"/>
    <property type="project" value="UniProtKB-EC"/>
</dbReference>
<dbReference type="Pfam" id="PF00742">
    <property type="entry name" value="Homoserine_dh"/>
    <property type="match status" value="1"/>
</dbReference>
<evidence type="ECO:0000256" key="2">
    <source>
        <dbReference type="ARBA" id="ARBA00005062"/>
    </source>
</evidence>
<dbReference type="Gene3D" id="3.40.50.720">
    <property type="entry name" value="NAD(P)-binding Rossmann-like Domain"/>
    <property type="match status" value="1"/>
</dbReference>
<dbReference type="AlphaFoldDB" id="A0A8J6LYG0"/>
<comment type="pathway">
    <text evidence="1">Amino-acid biosynthesis; L-threonine biosynthesis; L-threonine from L-aspartate: step 3/5.</text>
</comment>
<evidence type="ECO:0000256" key="11">
    <source>
        <dbReference type="PIRSR" id="PIRSR036497-1"/>
    </source>
</evidence>
<keyword evidence="7" id="KW-0791">Threonine biosynthesis</keyword>
<evidence type="ECO:0000313" key="17">
    <source>
        <dbReference type="Proteomes" id="UP000601768"/>
    </source>
</evidence>
<evidence type="ECO:0000256" key="3">
    <source>
        <dbReference type="ARBA" id="ARBA00006753"/>
    </source>
</evidence>
<evidence type="ECO:0000256" key="6">
    <source>
        <dbReference type="ARBA" id="ARBA00022605"/>
    </source>
</evidence>
<dbReference type="PANTHER" id="PTHR43331">
    <property type="entry name" value="HOMOSERINE DEHYDROGENASE"/>
    <property type="match status" value="1"/>
</dbReference>
<evidence type="ECO:0000256" key="1">
    <source>
        <dbReference type="ARBA" id="ARBA00005056"/>
    </source>
</evidence>
<dbReference type="EMBL" id="JACNEP010000003">
    <property type="protein sequence ID" value="MBC3765335.1"/>
    <property type="molecule type" value="Genomic_DNA"/>
</dbReference>
<evidence type="ECO:0000256" key="7">
    <source>
        <dbReference type="ARBA" id="ARBA00022697"/>
    </source>
</evidence>
<evidence type="ECO:0000256" key="4">
    <source>
        <dbReference type="ARBA" id="ARBA00013213"/>
    </source>
</evidence>
<dbReference type="EC" id="1.1.1.3" evidence="4"/>
<dbReference type="Gene3D" id="3.30.360.10">
    <property type="entry name" value="Dihydrodipicolinate Reductase, domain 2"/>
    <property type="match status" value="1"/>
</dbReference>
<dbReference type="SUPFAM" id="SSF55347">
    <property type="entry name" value="Glyceraldehyde-3-phosphate dehydrogenase-like, C-terminal domain"/>
    <property type="match status" value="1"/>
</dbReference>
<reference evidence="16" key="2">
    <citation type="submission" date="2020-08" db="EMBL/GenBank/DDBJ databases">
        <authorList>
            <person name="Lai Q."/>
        </authorList>
    </citation>
    <scope>NUCLEOTIDE SEQUENCE</scope>
    <source>
        <strain evidence="16">S27-2</strain>
    </source>
</reference>
<feature type="domain" description="Homoserine dehydrogenase catalytic" evidence="14">
    <location>
        <begin position="148"/>
        <end position="325"/>
    </location>
</feature>
<dbReference type="RefSeq" id="WP_186505808.1">
    <property type="nucleotide sequence ID" value="NZ_JACNEP010000003.1"/>
</dbReference>
<dbReference type="PANTHER" id="PTHR43331:SF1">
    <property type="entry name" value="HOMOSERINE DEHYDROGENASE"/>
    <property type="match status" value="1"/>
</dbReference>
<evidence type="ECO:0000256" key="12">
    <source>
        <dbReference type="PIRSR" id="PIRSR036497-2"/>
    </source>
</evidence>
<dbReference type="PROSITE" id="PS01042">
    <property type="entry name" value="HOMOSER_DHGENASE"/>
    <property type="match status" value="1"/>
</dbReference>
<comment type="pathway">
    <text evidence="2">Amino-acid biosynthesis; L-methionine biosynthesis via de novo pathway; L-homoserine from L-aspartate: step 3/3.</text>
</comment>
<gene>
    <name evidence="16" type="ORF">H8B19_05570</name>
</gene>
<dbReference type="InterPro" id="IPR019811">
    <property type="entry name" value="HDH_CS"/>
</dbReference>
<dbReference type="FunFam" id="3.30.360.10:FF:000005">
    <property type="entry name" value="Homoserine dehydrogenase"/>
    <property type="match status" value="1"/>
</dbReference>
<evidence type="ECO:0000259" key="14">
    <source>
        <dbReference type="Pfam" id="PF00742"/>
    </source>
</evidence>
<proteinExistence type="inferred from homology"/>
<keyword evidence="6" id="KW-0028">Amino-acid biosynthesis</keyword>
<reference evidence="16" key="1">
    <citation type="journal article" date="2018" name="Int. J. Syst. Evol. Microbiol.">
        <title>Neptunicella marina gen. nov., sp. nov., isolated from surface seawater.</title>
        <authorList>
            <person name="Liu X."/>
            <person name="Lai Q."/>
            <person name="Du Y."/>
            <person name="Zhang X."/>
            <person name="Liu Z."/>
            <person name="Sun F."/>
            <person name="Shao Z."/>
        </authorList>
    </citation>
    <scope>NUCLEOTIDE SEQUENCE</scope>
    <source>
        <strain evidence="16">S27-2</strain>
    </source>
</reference>
<dbReference type="UniPathway" id="UPA00051">
    <property type="reaction ID" value="UER00465"/>
</dbReference>
<evidence type="ECO:0000313" key="16">
    <source>
        <dbReference type="EMBL" id="MBC3765335.1"/>
    </source>
</evidence>
<organism evidence="16 17">
    <name type="scientific">Neptunicella marina</name>
    <dbReference type="NCBI Taxonomy" id="2125989"/>
    <lineage>
        <taxon>Bacteria</taxon>
        <taxon>Pseudomonadati</taxon>
        <taxon>Pseudomonadota</taxon>
        <taxon>Gammaproteobacteria</taxon>
        <taxon>Alteromonadales</taxon>
        <taxon>Alteromonadaceae</taxon>
        <taxon>Neptunicella</taxon>
    </lineage>
</organism>
<keyword evidence="9" id="KW-0486">Methionine biosynthesis</keyword>
<dbReference type="GO" id="GO:0050661">
    <property type="term" value="F:NADP binding"/>
    <property type="evidence" value="ECO:0007669"/>
    <property type="project" value="InterPro"/>
</dbReference>
<protein>
    <recommendedName>
        <fullName evidence="5">Homoserine dehydrogenase</fullName>
        <ecNumber evidence="4">1.1.1.3</ecNumber>
    </recommendedName>
</protein>
<evidence type="ECO:0000259" key="15">
    <source>
        <dbReference type="Pfam" id="PF03447"/>
    </source>
</evidence>
<name>A0A8J6LYG0_9ALTE</name>
<comment type="catalytic activity">
    <reaction evidence="10">
        <text>L-homoserine + NAD(+) = L-aspartate 4-semialdehyde + NADH + H(+)</text>
        <dbReference type="Rhea" id="RHEA:15757"/>
        <dbReference type="ChEBI" id="CHEBI:15378"/>
        <dbReference type="ChEBI" id="CHEBI:57476"/>
        <dbReference type="ChEBI" id="CHEBI:57540"/>
        <dbReference type="ChEBI" id="CHEBI:57945"/>
        <dbReference type="ChEBI" id="CHEBI:537519"/>
        <dbReference type="EC" id="1.1.1.3"/>
    </reaction>
    <physiologicalReaction direction="right-to-left" evidence="10">
        <dbReference type="Rhea" id="RHEA:15759"/>
    </physiologicalReaction>
</comment>
<keyword evidence="17" id="KW-1185">Reference proteome</keyword>
<dbReference type="InterPro" id="IPR001342">
    <property type="entry name" value="HDH_cat"/>
</dbReference>
<dbReference type="InterPro" id="IPR005106">
    <property type="entry name" value="Asp/hSer_DH_NAD-bd"/>
</dbReference>
<evidence type="ECO:0000256" key="8">
    <source>
        <dbReference type="ARBA" id="ARBA00023002"/>
    </source>
</evidence>
<dbReference type="GO" id="GO:0009088">
    <property type="term" value="P:threonine biosynthetic process"/>
    <property type="evidence" value="ECO:0007669"/>
    <property type="project" value="UniProtKB-UniPathway"/>
</dbReference>